<evidence type="ECO:0000256" key="1">
    <source>
        <dbReference type="SAM" id="MobiDB-lite"/>
    </source>
</evidence>
<feature type="region of interest" description="Disordered" evidence="1">
    <location>
        <begin position="1"/>
        <end position="21"/>
    </location>
</feature>
<name>A0A392PN33_9FABA</name>
<accession>A0A392PN33</accession>
<proteinExistence type="predicted"/>
<evidence type="ECO:0000313" key="2">
    <source>
        <dbReference type="EMBL" id="MCI13488.1"/>
    </source>
</evidence>
<organism evidence="2 3">
    <name type="scientific">Trifolium medium</name>
    <dbReference type="NCBI Taxonomy" id="97028"/>
    <lineage>
        <taxon>Eukaryota</taxon>
        <taxon>Viridiplantae</taxon>
        <taxon>Streptophyta</taxon>
        <taxon>Embryophyta</taxon>
        <taxon>Tracheophyta</taxon>
        <taxon>Spermatophyta</taxon>
        <taxon>Magnoliopsida</taxon>
        <taxon>eudicotyledons</taxon>
        <taxon>Gunneridae</taxon>
        <taxon>Pentapetalae</taxon>
        <taxon>rosids</taxon>
        <taxon>fabids</taxon>
        <taxon>Fabales</taxon>
        <taxon>Fabaceae</taxon>
        <taxon>Papilionoideae</taxon>
        <taxon>50 kb inversion clade</taxon>
        <taxon>NPAAA clade</taxon>
        <taxon>Hologalegina</taxon>
        <taxon>IRL clade</taxon>
        <taxon>Trifolieae</taxon>
        <taxon>Trifolium</taxon>
    </lineage>
</organism>
<sequence>AQSSNSWQWRPDPGAGSFEGVYSGVATSSIQATH</sequence>
<reference evidence="2 3" key="1">
    <citation type="journal article" date="2018" name="Front. Plant Sci.">
        <title>Red Clover (Trifolium pratense) and Zigzag Clover (T. medium) - A Picture of Genomic Similarities and Differences.</title>
        <authorList>
            <person name="Dluhosova J."/>
            <person name="Istvanek J."/>
            <person name="Nedelnik J."/>
            <person name="Repkova J."/>
        </authorList>
    </citation>
    <scope>NUCLEOTIDE SEQUENCE [LARGE SCALE GENOMIC DNA]</scope>
    <source>
        <strain evidence="3">cv. 10/8</strain>
        <tissue evidence="2">Leaf</tissue>
    </source>
</reference>
<keyword evidence="3" id="KW-1185">Reference proteome</keyword>
<evidence type="ECO:0000313" key="3">
    <source>
        <dbReference type="Proteomes" id="UP000265520"/>
    </source>
</evidence>
<protein>
    <submittedName>
        <fullName evidence="2">Uncharacterized protein</fullName>
    </submittedName>
</protein>
<dbReference type="AlphaFoldDB" id="A0A392PN33"/>
<dbReference type="Proteomes" id="UP000265520">
    <property type="component" value="Unassembled WGS sequence"/>
</dbReference>
<comment type="caution">
    <text evidence="2">The sequence shown here is derived from an EMBL/GenBank/DDBJ whole genome shotgun (WGS) entry which is preliminary data.</text>
</comment>
<feature type="non-terminal residue" evidence="2">
    <location>
        <position position="1"/>
    </location>
</feature>
<dbReference type="EMBL" id="LXQA010088417">
    <property type="protein sequence ID" value="MCI13488.1"/>
    <property type="molecule type" value="Genomic_DNA"/>
</dbReference>